<organism evidence="1 2">
    <name type="scientific">Bacillus wiedmannii</name>
    <dbReference type="NCBI Taxonomy" id="1890302"/>
    <lineage>
        <taxon>Bacteria</taxon>
        <taxon>Bacillati</taxon>
        <taxon>Bacillota</taxon>
        <taxon>Bacilli</taxon>
        <taxon>Bacillales</taxon>
        <taxon>Bacillaceae</taxon>
        <taxon>Bacillus</taxon>
        <taxon>Bacillus cereus group</taxon>
    </lineage>
</organism>
<comment type="caution">
    <text evidence="1">The sequence shown here is derived from an EMBL/GenBank/DDBJ whole genome shotgun (WGS) entry which is preliminary data.</text>
</comment>
<dbReference type="AlphaFoldDB" id="A0A2B5XER2"/>
<dbReference type="EMBL" id="NUDL01000080">
    <property type="protein sequence ID" value="PEM50738.1"/>
    <property type="molecule type" value="Genomic_DNA"/>
</dbReference>
<dbReference type="RefSeq" id="WP_098103087.1">
    <property type="nucleotide sequence ID" value="NZ_NUDL01000080.1"/>
</dbReference>
<accession>A0A2B5XER2</accession>
<evidence type="ECO:0000313" key="2">
    <source>
        <dbReference type="Proteomes" id="UP000220621"/>
    </source>
</evidence>
<gene>
    <name evidence="1" type="ORF">CN611_22555</name>
</gene>
<sequence length="256" mass="29145">MAYTDQSDVYLALSQEAINHAVNNIKFQRPSIFNYGTKKINEKPDLLCVPIVADSNVDRSQYVALKKPLKFHGKYNLDFGYQFENIEFKFHPVDSSINENQFQLTGTIHLGIGIPDKSILDPLIINDLNYIEPVEEITIQSEKLECFQLELRAVGHFDIVELAKNKDEKDKMVPSMLTKIDSIELKDITPIGLKNTFDIFAYDALSHIKTAVYNIHDKLKIIHLIFAPSKTVVPNPLIAENQLKLFIDTEVEVPNS</sequence>
<proteinExistence type="predicted"/>
<protein>
    <submittedName>
        <fullName evidence="1">Uncharacterized protein</fullName>
    </submittedName>
</protein>
<reference evidence="1 2" key="1">
    <citation type="submission" date="2017-09" db="EMBL/GenBank/DDBJ databases">
        <title>Large-scale bioinformatics analysis of Bacillus genomes uncovers conserved roles of natural products in bacterial physiology.</title>
        <authorList>
            <consortium name="Agbiome Team Llc"/>
            <person name="Bleich R.M."/>
            <person name="Grubbs K.J."/>
            <person name="Santa Maria K.C."/>
            <person name="Allen S.E."/>
            <person name="Farag S."/>
            <person name="Shank E.A."/>
            <person name="Bowers A."/>
        </authorList>
    </citation>
    <scope>NUCLEOTIDE SEQUENCE [LARGE SCALE GENOMIC DNA]</scope>
    <source>
        <strain evidence="1 2">AFS010764</strain>
    </source>
</reference>
<dbReference type="Proteomes" id="UP000220621">
    <property type="component" value="Unassembled WGS sequence"/>
</dbReference>
<evidence type="ECO:0000313" key="1">
    <source>
        <dbReference type="EMBL" id="PEM50738.1"/>
    </source>
</evidence>
<name>A0A2B5XER2_9BACI</name>